<sequence length="441" mass="50428">MIDYALWEVIENGATLPKTQVVDGVTTVMPITTAEEKAQRRLKEKARSNLIIGIPNEHQLKFNSIKDVKQLLKTVEKRFKWNTHVFVWRNKANLDTMSMDDLYNNLKVHEPEVKRMSSSNSNTQNMAFLSSINSNTNAALNTANEVSTTRIQFSDTFFININLSDVVIYAFMASQPNSRQLAHEDLEQIHPDDMEEMDLRWQMAMFTMRAKRFLKKANYYKEIDGGYVAFGGNPKGGKITTKDHLRKCDGTANEGFFVGYLLNSKTFRVFNSRTRIVEEYLHIRFSENTPNVIGSRPNWLFDIDALTRTMNYEPIVASTQSNVQNLKSSHEDEFKPSCDNGKKFVKDLSKENECNDQEKEDNVKSTNNVNTISLTINVVSTIKNNELPFDLNMPACEDVNTFNFSSDDEDDGTMADMNNLDTTIQVSHVPTTRIHKDHPLD</sequence>
<gene>
    <name evidence="2" type="ORF">Tci_142584</name>
</gene>
<reference evidence="2" key="1">
    <citation type="journal article" date="2019" name="Sci. Rep.">
        <title>Draft genome of Tanacetum cinerariifolium, the natural source of mosquito coil.</title>
        <authorList>
            <person name="Yamashiro T."/>
            <person name="Shiraishi A."/>
            <person name="Satake H."/>
            <person name="Nakayama K."/>
        </authorList>
    </citation>
    <scope>NUCLEOTIDE SEQUENCE</scope>
</reference>
<dbReference type="EMBL" id="BKCJ010031667">
    <property type="protein sequence ID" value="GEV70607.1"/>
    <property type="molecule type" value="Genomic_DNA"/>
</dbReference>
<name>A0A699GQ76_TANCI</name>
<dbReference type="InterPro" id="IPR057670">
    <property type="entry name" value="SH3_retrovirus"/>
</dbReference>
<protein>
    <recommendedName>
        <fullName evidence="1">Retroviral polymerase SH3-like domain-containing protein</fullName>
    </recommendedName>
</protein>
<organism evidence="2">
    <name type="scientific">Tanacetum cinerariifolium</name>
    <name type="common">Dalmatian daisy</name>
    <name type="synonym">Chrysanthemum cinerariifolium</name>
    <dbReference type="NCBI Taxonomy" id="118510"/>
    <lineage>
        <taxon>Eukaryota</taxon>
        <taxon>Viridiplantae</taxon>
        <taxon>Streptophyta</taxon>
        <taxon>Embryophyta</taxon>
        <taxon>Tracheophyta</taxon>
        <taxon>Spermatophyta</taxon>
        <taxon>Magnoliopsida</taxon>
        <taxon>eudicotyledons</taxon>
        <taxon>Gunneridae</taxon>
        <taxon>Pentapetalae</taxon>
        <taxon>asterids</taxon>
        <taxon>campanulids</taxon>
        <taxon>Asterales</taxon>
        <taxon>Asteraceae</taxon>
        <taxon>Asteroideae</taxon>
        <taxon>Anthemideae</taxon>
        <taxon>Anthemidinae</taxon>
        <taxon>Tanacetum</taxon>
    </lineage>
</organism>
<dbReference type="Pfam" id="PF25597">
    <property type="entry name" value="SH3_retrovirus"/>
    <property type="match status" value="1"/>
</dbReference>
<accession>A0A699GQ76</accession>
<proteinExistence type="predicted"/>
<comment type="caution">
    <text evidence="2">The sequence shown here is derived from an EMBL/GenBank/DDBJ whole genome shotgun (WGS) entry which is preliminary data.</text>
</comment>
<feature type="domain" description="Retroviral polymerase SH3-like" evidence="1">
    <location>
        <begin position="241"/>
        <end position="289"/>
    </location>
</feature>
<dbReference type="AlphaFoldDB" id="A0A699GQ76"/>
<evidence type="ECO:0000259" key="1">
    <source>
        <dbReference type="Pfam" id="PF25597"/>
    </source>
</evidence>
<evidence type="ECO:0000313" key="2">
    <source>
        <dbReference type="EMBL" id="GEV70607.1"/>
    </source>
</evidence>